<dbReference type="Proteomes" id="UP001311915">
    <property type="component" value="Unassembled WGS sequence"/>
</dbReference>
<gene>
    <name evidence="1" type="ORF">R3W88_016381</name>
</gene>
<dbReference type="AlphaFoldDB" id="A0AAV9KXD3"/>
<evidence type="ECO:0000313" key="1">
    <source>
        <dbReference type="EMBL" id="KAK4718043.1"/>
    </source>
</evidence>
<dbReference type="EMBL" id="JAWPEI010000008">
    <property type="protein sequence ID" value="KAK4718043.1"/>
    <property type="molecule type" value="Genomic_DNA"/>
</dbReference>
<reference evidence="1 2" key="1">
    <citation type="submission" date="2023-10" db="EMBL/GenBank/DDBJ databases">
        <title>Genome-Wide Identification Analysis in wild type Solanum Pinnatisectum Reveals Some Genes Defensing Phytophthora Infestans.</title>
        <authorList>
            <person name="Sun C."/>
        </authorList>
    </citation>
    <scope>NUCLEOTIDE SEQUENCE [LARGE SCALE GENOMIC DNA]</scope>
    <source>
        <strain evidence="1">LQN</strain>
        <tissue evidence="1">Leaf</tissue>
    </source>
</reference>
<evidence type="ECO:0000313" key="2">
    <source>
        <dbReference type="Proteomes" id="UP001311915"/>
    </source>
</evidence>
<comment type="caution">
    <text evidence="1">The sequence shown here is derived from an EMBL/GenBank/DDBJ whole genome shotgun (WGS) entry which is preliminary data.</text>
</comment>
<organism evidence="1 2">
    <name type="scientific">Solanum pinnatisectum</name>
    <name type="common">tansyleaf nightshade</name>
    <dbReference type="NCBI Taxonomy" id="50273"/>
    <lineage>
        <taxon>Eukaryota</taxon>
        <taxon>Viridiplantae</taxon>
        <taxon>Streptophyta</taxon>
        <taxon>Embryophyta</taxon>
        <taxon>Tracheophyta</taxon>
        <taxon>Spermatophyta</taxon>
        <taxon>Magnoliopsida</taxon>
        <taxon>eudicotyledons</taxon>
        <taxon>Gunneridae</taxon>
        <taxon>Pentapetalae</taxon>
        <taxon>asterids</taxon>
        <taxon>lamiids</taxon>
        <taxon>Solanales</taxon>
        <taxon>Solanaceae</taxon>
        <taxon>Solanoideae</taxon>
        <taxon>Solaneae</taxon>
        <taxon>Solanum</taxon>
    </lineage>
</organism>
<name>A0AAV9KXD3_9SOLN</name>
<dbReference type="PANTHER" id="PTHR48435:SF1">
    <property type="entry name" value="POLYPROTEIN"/>
    <property type="match status" value="1"/>
</dbReference>
<dbReference type="InterPro" id="IPR053098">
    <property type="entry name" value="Petuviruses_polyprotein"/>
</dbReference>
<dbReference type="PANTHER" id="PTHR48435">
    <property type="entry name" value="POLYPROTEIN"/>
    <property type="match status" value="1"/>
</dbReference>
<sequence length="289" mass="32985">MPNQIVFPIHKHQSHNNIPEDKDAHTISWFLSGFKCEHDWTRQFDQDGCGVQWFNCPFTGHTPWNIDCDYKGCQEDDLDNADRSKSRKRFGNSEKEFKTRYDDGDPTIGSLSRPGKYEFLVSYKIQNDSALPTRNGTPKDELAHPLFMISSMSSSHTYNLPSYSIFENDDLSYAPKIPQKRIILKSREIMPTGNIEETSNCHIIPFGDLVFLGPGPSIQHVDLVVSKYDMTPKHHNPIKHGIPGNVGVYQKSSILDNDLINFDKDDNLDSNLLIEETLSGNKEFYDVVE</sequence>
<accession>A0AAV9KXD3</accession>
<protein>
    <submittedName>
        <fullName evidence="1">Uncharacterized protein</fullName>
    </submittedName>
</protein>
<proteinExistence type="predicted"/>
<keyword evidence="2" id="KW-1185">Reference proteome</keyword>